<name>A0A848LW66_9BACT</name>
<dbReference type="RefSeq" id="WP_169350706.1">
    <property type="nucleotide sequence ID" value="NZ_JABBJJ010000330.1"/>
</dbReference>
<evidence type="ECO:0000256" key="2">
    <source>
        <dbReference type="SAM" id="SignalP"/>
    </source>
</evidence>
<proteinExistence type="predicted"/>
<dbReference type="InterPro" id="IPR057561">
    <property type="entry name" value="NADase_transloc"/>
</dbReference>
<reference evidence="4 5" key="1">
    <citation type="submission" date="2020-04" db="EMBL/GenBank/DDBJ databases">
        <title>Draft genome of Pyxidicoccus fallax type strain.</title>
        <authorList>
            <person name="Whitworth D.E."/>
        </authorList>
    </citation>
    <scope>NUCLEOTIDE SEQUENCE [LARGE SCALE GENOMIC DNA]</scope>
    <source>
        <strain evidence="4 5">DSM 14698</strain>
    </source>
</reference>
<evidence type="ECO:0000259" key="3">
    <source>
        <dbReference type="Pfam" id="PF25302"/>
    </source>
</evidence>
<accession>A0A848LW66</accession>
<dbReference type="Proteomes" id="UP000518300">
    <property type="component" value="Unassembled WGS sequence"/>
</dbReference>
<feature type="signal peptide" evidence="2">
    <location>
        <begin position="1"/>
        <end position="20"/>
    </location>
</feature>
<evidence type="ECO:0000313" key="5">
    <source>
        <dbReference type="Proteomes" id="UP000518300"/>
    </source>
</evidence>
<dbReference type="NCBIfam" id="NF047619">
    <property type="entry name" value="NADase_discoid"/>
    <property type="match status" value="1"/>
</dbReference>
<feature type="compositionally biased region" description="Basic and acidic residues" evidence="1">
    <location>
        <begin position="183"/>
        <end position="193"/>
    </location>
</feature>
<feature type="region of interest" description="Disordered" evidence="1">
    <location>
        <begin position="240"/>
        <end position="268"/>
    </location>
</feature>
<feature type="compositionally biased region" description="Acidic residues" evidence="1">
    <location>
        <begin position="35"/>
        <end position="49"/>
    </location>
</feature>
<dbReference type="AlphaFoldDB" id="A0A848LW66"/>
<gene>
    <name evidence="4" type="ORF">HG543_42765</name>
</gene>
<feature type="compositionally biased region" description="Low complexity" evidence="1">
    <location>
        <begin position="246"/>
        <end position="259"/>
    </location>
</feature>
<keyword evidence="2" id="KW-0732">Signal</keyword>
<evidence type="ECO:0000313" key="4">
    <source>
        <dbReference type="EMBL" id="NMO21524.1"/>
    </source>
</evidence>
<dbReference type="Pfam" id="PF25302">
    <property type="entry name" value="NADase_transloc"/>
    <property type="match status" value="1"/>
</dbReference>
<sequence length="395" mass="43625">MRLPALIPLLAFLTALPARAMEADPPKHALPSEQQPDDEEEAIPEDSGDSEATLATETLGARREAVLLTSPEVLSDEGVYVTRQLDARLVVLNGEGPSRTVLSRQFLRFPGGSGSHEASIDTSLTGKKGEKVIEVMLGRHSDGEGKVEEVTFFQVSPGEDEEGGQLSEILRLQYTPSSGSGYPHEKESLRSEAKPSPLHEGYSDLFITLHGKYCETDEDCRETERVTRIRWTGTHYEQQEDRRIRVSASSSLSHSTSRRGPTYDAGNVRDEDKATAWCEGAKGTGSGEWLAFSFDMPVTVQQLTLIPGYNKSPEVWRNNARLKQVRLHFEEGPHQDVTLEDSPAPQHIRIARKSPFKGVKLEILSVYPGKRFADACVSEVDFSGVRAAPVRKEAK</sequence>
<keyword evidence="5" id="KW-1185">Reference proteome</keyword>
<evidence type="ECO:0000256" key="1">
    <source>
        <dbReference type="SAM" id="MobiDB-lite"/>
    </source>
</evidence>
<feature type="chain" id="PRO_5033029715" description="NAD glycohydrolase translocation F5/8 type C domain-containing protein" evidence="2">
    <location>
        <begin position="21"/>
        <end position="395"/>
    </location>
</feature>
<feature type="domain" description="NAD glycohydrolase translocation F5/8 type C" evidence="3">
    <location>
        <begin position="244"/>
        <end position="382"/>
    </location>
</feature>
<dbReference type="Gene3D" id="2.60.120.260">
    <property type="entry name" value="Galactose-binding domain-like"/>
    <property type="match status" value="1"/>
</dbReference>
<feature type="region of interest" description="Disordered" evidence="1">
    <location>
        <begin position="175"/>
        <end position="196"/>
    </location>
</feature>
<organism evidence="4 5">
    <name type="scientific">Pyxidicoccus fallax</name>
    <dbReference type="NCBI Taxonomy" id="394095"/>
    <lineage>
        <taxon>Bacteria</taxon>
        <taxon>Pseudomonadati</taxon>
        <taxon>Myxococcota</taxon>
        <taxon>Myxococcia</taxon>
        <taxon>Myxococcales</taxon>
        <taxon>Cystobacterineae</taxon>
        <taxon>Myxococcaceae</taxon>
        <taxon>Pyxidicoccus</taxon>
    </lineage>
</organism>
<dbReference type="InterPro" id="IPR008979">
    <property type="entry name" value="Galactose-bd-like_sf"/>
</dbReference>
<protein>
    <recommendedName>
        <fullName evidence="3">NAD glycohydrolase translocation F5/8 type C domain-containing protein</fullName>
    </recommendedName>
</protein>
<comment type="caution">
    <text evidence="4">The sequence shown here is derived from an EMBL/GenBank/DDBJ whole genome shotgun (WGS) entry which is preliminary data.</text>
</comment>
<dbReference type="SUPFAM" id="SSF49785">
    <property type="entry name" value="Galactose-binding domain-like"/>
    <property type="match status" value="1"/>
</dbReference>
<feature type="region of interest" description="Disordered" evidence="1">
    <location>
        <begin position="24"/>
        <end position="51"/>
    </location>
</feature>
<dbReference type="EMBL" id="JABBJJ010000330">
    <property type="protein sequence ID" value="NMO21524.1"/>
    <property type="molecule type" value="Genomic_DNA"/>
</dbReference>